<dbReference type="Proteomes" id="UP000215289">
    <property type="component" value="Unassembled WGS sequence"/>
</dbReference>
<feature type="compositionally biased region" description="Polar residues" evidence="1">
    <location>
        <begin position="275"/>
        <end position="299"/>
    </location>
</feature>
<gene>
    <name evidence="2" type="ORF">CFD26_107164</name>
</gene>
<protein>
    <submittedName>
        <fullName evidence="2">Uncharacterized protein</fullName>
    </submittedName>
</protein>
<feature type="region of interest" description="Disordered" evidence="1">
    <location>
        <begin position="618"/>
        <end position="641"/>
    </location>
</feature>
<organism evidence="2 3">
    <name type="scientific">Aspergillus turcosus</name>
    <dbReference type="NCBI Taxonomy" id="1245748"/>
    <lineage>
        <taxon>Eukaryota</taxon>
        <taxon>Fungi</taxon>
        <taxon>Dikarya</taxon>
        <taxon>Ascomycota</taxon>
        <taxon>Pezizomycotina</taxon>
        <taxon>Eurotiomycetes</taxon>
        <taxon>Eurotiomycetidae</taxon>
        <taxon>Eurotiales</taxon>
        <taxon>Aspergillaceae</taxon>
        <taxon>Aspergillus</taxon>
        <taxon>Aspergillus subgen. Fumigati</taxon>
    </lineage>
</organism>
<reference evidence="2 3" key="1">
    <citation type="submission" date="2018-08" db="EMBL/GenBank/DDBJ databases">
        <title>Draft genome sequences of two Aspergillus turcosus clinical strains isolated from bronchoalveolar lavage fluid: one azole-susceptible and the other azole-resistant.</title>
        <authorList>
            <person name="Parent-Michaud M."/>
            <person name="Dufresne P.J."/>
            <person name="Fournier E."/>
            <person name="Martineau C."/>
            <person name="Moreira S."/>
            <person name="Perkins V."/>
            <person name="De Repentigny L."/>
            <person name="Dufresne S.F."/>
        </authorList>
    </citation>
    <scope>NUCLEOTIDE SEQUENCE [LARGE SCALE GENOMIC DNA]</scope>
    <source>
        <strain evidence="2">HMR AF 1038</strain>
    </source>
</reference>
<evidence type="ECO:0000313" key="2">
    <source>
        <dbReference type="EMBL" id="RLL97573.1"/>
    </source>
</evidence>
<name>A0A397I3D1_9EURO</name>
<accession>A0A397I3D1</accession>
<feature type="compositionally biased region" description="Basic and acidic residues" evidence="1">
    <location>
        <begin position="304"/>
        <end position="314"/>
    </location>
</feature>
<dbReference type="STRING" id="1245748.A0A397I3D1"/>
<proteinExistence type="predicted"/>
<sequence length="756" mass="84574">MGLTESRIISGKLTVACFEADSQGRHGIHNLLDDDEFISNLRTLWKQIPLSQKRRIQSVGTTSKKAPAKLEQSVSESLIKSTPQWKKDPQSFFSEGGTVQLGLQYPVAESYNFVLQLEERGEKNTWRIRFLKIVFSRLLAKASGIVGHNAKLIEEHILSWSDIGRRLESLCEDLFYGYKGDPTGDGDVDRRARGRDEKHLCMLFCLPHFVNQDYLKKLPFSGPNRTQKLKILEEIGAVTGGQDSSLGQLACDIFKFLWDPVQQSLVREDFIQQIPPGQSTYDTPSRGNGTQRSTSQSASPLRPSEIHSEMRSDADVGLQHAPQRLTDLHFREQPAGQPLDGQDSVEIATGGDALDLQHRRDHQIPGDLQPHIPQQPSLHRRPLQTCPVSMQHTFNLQPFIRQPPSYTAHHDFNRQNSIEHAMAPESGQSIQEQMNTDQSTLDLRPYIQQAPGHANQNSLHLLASAQHAVTFHPDQRCQTPMDIDQGTFNLQPYIQQAPGHANRNSLDQPVSTQHAGTFISNQSCQAQMDINGRHDHTAQDSLHQSVSSQHAVTFHPDESYQTQMDIGQDAFNLQPYIQQAPGHANRNSLDQPVSTQHAETFISDQSCQAQMDINRGYDQANQDSLGQPGSSQHAVTFGPDQSCQTDVQQDIFNLRSYAQQTPSDSVQAPLDQSHGFQNDVLHSSENWSRDERVVDTQTPSVFHGHIMGLESRKLASNLFNAPETQVQSERLLTLRGMAPSRSLNYRAAFSTVRAGG</sequence>
<evidence type="ECO:0000256" key="1">
    <source>
        <dbReference type="SAM" id="MobiDB-lite"/>
    </source>
</evidence>
<comment type="caution">
    <text evidence="2">The sequence shown here is derived from an EMBL/GenBank/DDBJ whole genome shotgun (WGS) entry which is preliminary data.</text>
</comment>
<evidence type="ECO:0000313" key="3">
    <source>
        <dbReference type="Proteomes" id="UP000215289"/>
    </source>
</evidence>
<dbReference type="AlphaFoldDB" id="A0A397I3D1"/>
<keyword evidence="3" id="KW-1185">Reference proteome</keyword>
<feature type="compositionally biased region" description="Polar residues" evidence="1">
    <location>
        <begin position="619"/>
        <end position="641"/>
    </location>
</feature>
<dbReference type="EMBL" id="NIDN02000074">
    <property type="protein sequence ID" value="RLL97573.1"/>
    <property type="molecule type" value="Genomic_DNA"/>
</dbReference>
<dbReference type="OrthoDB" id="4506844at2759"/>
<feature type="region of interest" description="Disordered" evidence="1">
    <location>
        <begin position="275"/>
        <end position="315"/>
    </location>
</feature>